<dbReference type="PANTHER" id="PTHR30055:SF234">
    <property type="entry name" value="HTH-TYPE TRANSCRIPTIONAL REGULATOR BETI"/>
    <property type="match status" value="1"/>
</dbReference>
<protein>
    <submittedName>
        <fullName evidence="6">TetR family transcriptional regulator</fullName>
    </submittedName>
</protein>
<evidence type="ECO:0000256" key="1">
    <source>
        <dbReference type="ARBA" id="ARBA00023015"/>
    </source>
</evidence>
<evidence type="ECO:0000259" key="5">
    <source>
        <dbReference type="PROSITE" id="PS50977"/>
    </source>
</evidence>
<dbReference type="GO" id="GO:0000976">
    <property type="term" value="F:transcription cis-regulatory region binding"/>
    <property type="evidence" value="ECO:0007669"/>
    <property type="project" value="TreeGrafter"/>
</dbReference>
<dbReference type="InterPro" id="IPR009057">
    <property type="entry name" value="Homeodomain-like_sf"/>
</dbReference>
<dbReference type="EMBL" id="AQQX01000002">
    <property type="protein sequence ID" value="KGM49299.1"/>
    <property type="molecule type" value="Genomic_DNA"/>
</dbReference>
<feature type="domain" description="HTH tetR-type" evidence="5">
    <location>
        <begin position="12"/>
        <end position="72"/>
    </location>
</feature>
<evidence type="ECO:0000313" key="7">
    <source>
        <dbReference type="Proteomes" id="UP000030004"/>
    </source>
</evidence>
<dbReference type="InterPro" id="IPR001647">
    <property type="entry name" value="HTH_TetR"/>
</dbReference>
<reference evidence="6 7" key="1">
    <citation type="journal article" date="2015" name="Antonie Van Leeuwenhoek">
        <title>Pseudooceanicola atlanticus gen. nov. sp. nov., isolated from surface seawater of the Atlantic Ocean and reclassification of Oceanicola batsensis, Oceanicola marinus, Oceanicola nitratireducens, Oceanicola nanhaiensis, Oceanicola antarcticus and Oceanicola flagellatus, as Pseudooceanicola batsensis comb. nov., Pseudooceanicola marinus comb. nov., Pseudooceanicola nitratireducens comb. nov., Pseudooceanicola nanhaiensis comb. nov., Pseudooceanicola antarcticus comb. nov., and Pseudooceanicola flagellatus comb. nov.</title>
        <authorList>
            <person name="Lai Q."/>
            <person name="Li G."/>
            <person name="Liu X."/>
            <person name="Du Y."/>
            <person name="Sun F."/>
            <person name="Shao Z."/>
        </authorList>
    </citation>
    <scope>NUCLEOTIDE SEQUENCE [LARGE SCALE GENOMIC DNA]</scope>
    <source>
        <strain evidence="6 7">22II-s11g</strain>
    </source>
</reference>
<dbReference type="SUPFAM" id="SSF46689">
    <property type="entry name" value="Homeodomain-like"/>
    <property type="match status" value="1"/>
</dbReference>
<name>A0A0A0EFZ0_9RHOB</name>
<dbReference type="PRINTS" id="PR00455">
    <property type="entry name" value="HTHTETR"/>
</dbReference>
<evidence type="ECO:0000256" key="3">
    <source>
        <dbReference type="ARBA" id="ARBA00023163"/>
    </source>
</evidence>
<dbReference type="InterPro" id="IPR050109">
    <property type="entry name" value="HTH-type_TetR-like_transc_reg"/>
</dbReference>
<dbReference type="Gene3D" id="1.10.10.60">
    <property type="entry name" value="Homeodomain-like"/>
    <property type="match status" value="1"/>
</dbReference>
<dbReference type="AlphaFoldDB" id="A0A0A0EFZ0"/>
<dbReference type="PANTHER" id="PTHR30055">
    <property type="entry name" value="HTH-TYPE TRANSCRIPTIONAL REGULATOR RUTR"/>
    <property type="match status" value="1"/>
</dbReference>
<dbReference type="Pfam" id="PF17932">
    <property type="entry name" value="TetR_C_24"/>
    <property type="match status" value="1"/>
</dbReference>
<organism evidence="6 7">
    <name type="scientific">Pseudooceanicola atlanticus</name>
    <dbReference type="NCBI Taxonomy" id="1461694"/>
    <lineage>
        <taxon>Bacteria</taxon>
        <taxon>Pseudomonadati</taxon>
        <taxon>Pseudomonadota</taxon>
        <taxon>Alphaproteobacteria</taxon>
        <taxon>Rhodobacterales</taxon>
        <taxon>Paracoccaceae</taxon>
        <taxon>Pseudooceanicola</taxon>
    </lineage>
</organism>
<keyword evidence="3" id="KW-0804">Transcription</keyword>
<evidence type="ECO:0000313" key="6">
    <source>
        <dbReference type="EMBL" id="KGM49299.1"/>
    </source>
</evidence>
<dbReference type="Proteomes" id="UP000030004">
    <property type="component" value="Unassembled WGS sequence"/>
</dbReference>
<dbReference type="STRING" id="1461694.ATO9_04510"/>
<accession>A0A0A0EFZ0</accession>
<dbReference type="Pfam" id="PF00440">
    <property type="entry name" value="TetR_N"/>
    <property type="match status" value="1"/>
</dbReference>
<dbReference type="Gene3D" id="1.10.357.10">
    <property type="entry name" value="Tetracycline Repressor, domain 2"/>
    <property type="match status" value="1"/>
</dbReference>
<dbReference type="GO" id="GO:0003700">
    <property type="term" value="F:DNA-binding transcription factor activity"/>
    <property type="evidence" value="ECO:0007669"/>
    <property type="project" value="TreeGrafter"/>
</dbReference>
<feature type="DNA-binding region" description="H-T-H motif" evidence="4">
    <location>
        <begin position="35"/>
        <end position="54"/>
    </location>
</feature>
<dbReference type="OrthoDB" id="8478851at2"/>
<comment type="caution">
    <text evidence="6">The sequence shown here is derived from an EMBL/GenBank/DDBJ whole genome shotgun (WGS) entry which is preliminary data.</text>
</comment>
<keyword evidence="1" id="KW-0805">Transcription regulation</keyword>
<keyword evidence="2 4" id="KW-0238">DNA-binding</keyword>
<proteinExistence type="predicted"/>
<dbReference type="SUPFAM" id="SSF48498">
    <property type="entry name" value="Tetracyclin repressor-like, C-terminal domain"/>
    <property type="match status" value="1"/>
</dbReference>
<dbReference type="InterPro" id="IPR041490">
    <property type="entry name" value="KstR2_TetR_C"/>
</dbReference>
<dbReference type="PROSITE" id="PS50977">
    <property type="entry name" value="HTH_TETR_2"/>
    <property type="match status" value="1"/>
</dbReference>
<dbReference type="InterPro" id="IPR036271">
    <property type="entry name" value="Tet_transcr_reg_TetR-rel_C_sf"/>
</dbReference>
<keyword evidence="7" id="KW-1185">Reference proteome</keyword>
<gene>
    <name evidence="6" type="ORF">ATO9_04510</name>
</gene>
<evidence type="ECO:0000256" key="2">
    <source>
        <dbReference type="ARBA" id="ARBA00023125"/>
    </source>
</evidence>
<dbReference type="eggNOG" id="COG1309">
    <property type="taxonomic scope" value="Bacteria"/>
</dbReference>
<dbReference type="RefSeq" id="WP_043745859.1">
    <property type="nucleotide sequence ID" value="NZ_AQQX01000002.1"/>
</dbReference>
<evidence type="ECO:0000256" key="4">
    <source>
        <dbReference type="PROSITE-ProRule" id="PRU00335"/>
    </source>
</evidence>
<sequence length="207" mass="23957">MVRATQGSRKGSWRKDEIIDAAAECFMERGYQATTIDHVAARLNATKGRIYHHYATKTDLFFEVHRVGMEHLFEAIAPAETMQGTAHQRLNAMMVAHAKAMLDYHTYENVVAQGVQLHRFEQMSPEQRATLRELITLRDDFEQKFKTVLQQAMDEGSIDQMDVSITTKTLLGGLQWSIFWYRRQPNETPEHREMLARKMVEPFVKGL</sequence>